<evidence type="ECO:0000259" key="1">
    <source>
        <dbReference type="Pfam" id="PF00668"/>
    </source>
</evidence>
<feature type="non-terminal residue" evidence="2">
    <location>
        <position position="144"/>
    </location>
</feature>
<dbReference type="Pfam" id="PF00668">
    <property type="entry name" value="Condensation"/>
    <property type="match status" value="1"/>
</dbReference>
<dbReference type="Proteomes" id="UP000663868">
    <property type="component" value="Unassembled WGS sequence"/>
</dbReference>
<dbReference type="InterPro" id="IPR023213">
    <property type="entry name" value="CAT-like_dom_sf"/>
</dbReference>
<dbReference type="SUPFAM" id="SSF52777">
    <property type="entry name" value="CoA-dependent acyltransferases"/>
    <property type="match status" value="1"/>
</dbReference>
<dbReference type="InterPro" id="IPR001242">
    <property type="entry name" value="Condensation_dom"/>
</dbReference>
<protein>
    <recommendedName>
        <fullName evidence="1">Condensation domain-containing protein</fullName>
    </recommendedName>
</protein>
<dbReference type="Gene3D" id="3.30.559.10">
    <property type="entry name" value="Chloramphenicol acetyltransferase-like domain"/>
    <property type="match status" value="1"/>
</dbReference>
<sequence>HHISFANSSLKPFIEALKKACWTDLHQQPVSSTPQYINFTLYEQAMLADTRMGSKMNKARQFWSNLMDGYDWNRIRQLVPADIDSNRIRSGRGFSTTFSIKEQVVDAMMLCASSNNSTMFALSLACYYAFLFKLMNDDDLCVAG</sequence>
<reference evidence="2" key="1">
    <citation type="submission" date="2021-02" db="EMBL/GenBank/DDBJ databases">
        <authorList>
            <person name="Nowell W R."/>
        </authorList>
    </citation>
    <scope>NUCLEOTIDE SEQUENCE</scope>
</reference>
<organism evidence="2 3">
    <name type="scientific">Adineta steineri</name>
    <dbReference type="NCBI Taxonomy" id="433720"/>
    <lineage>
        <taxon>Eukaryota</taxon>
        <taxon>Metazoa</taxon>
        <taxon>Spiralia</taxon>
        <taxon>Gnathifera</taxon>
        <taxon>Rotifera</taxon>
        <taxon>Eurotatoria</taxon>
        <taxon>Bdelloidea</taxon>
        <taxon>Adinetida</taxon>
        <taxon>Adinetidae</taxon>
        <taxon>Adineta</taxon>
    </lineage>
</organism>
<accession>A0A820S6K8</accession>
<dbReference type="GO" id="GO:0003824">
    <property type="term" value="F:catalytic activity"/>
    <property type="evidence" value="ECO:0007669"/>
    <property type="project" value="InterPro"/>
</dbReference>
<feature type="non-terminal residue" evidence="2">
    <location>
        <position position="1"/>
    </location>
</feature>
<dbReference type="AlphaFoldDB" id="A0A820S6K8"/>
<name>A0A820S6K8_9BILA</name>
<dbReference type="EMBL" id="CAJOBB010030726">
    <property type="protein sequence ID" value="CAF4445434.1"/>
    <property type="molecule type" value="Genomic_DNA"/>
</dbReference>
<evidence type="ECO:0000313" key="2">
    <source>
        <dbReference type="EMBL" id="CAF4445434.1"/>
    </source>
</evidence>
<proteinExistence type="predicted"/>
<feature type="domain" description="Condensation" evidence="1">
    <location>
        <begin position="1"/>
        <end position="142"/>
    </location>
</feature>
<comment type="caution">
    <text evidence="2">The sequence shown here is derived from an EMBL/GenBank/DDBJ whole genome shotgun (WGS) entry which is preliminary data.</text>
</comment>
<evidence type="ECO:0000313" key="3">
    <source>
        <dbReference type="Proteomes" id="UP000663868"/>
    </source>
</evidence>
<dbReference type="Gene3D" id="3.30.559.30">
    <property type="entry name" value="Nonribosomal peptide synthetase, condensation domain"/>
    <property type="match status" value="1"/>
</dbReference>
<gene>
    <name evidence="2" type="ORF">KXQ929_LOCUS53637</name>
</gene>